<evidence type="ECO:0000259" key="1">
    <source>
        <dbReference type="Pfam" id="PF01973"/>
    </source>
</evidence>
<sequence length="640" mass="74835">MTFTPTQKELFNKNIEALSNILLKESLKEIKSSKFELILGKDNLDINLKDTSDNTFLYENVIDELNSMLNTYNDKYLLYPVLYFYGFGNGILFKALLQNKNHQHIVVFEKDIEIIWVIFHILDFSSELQSARLMILNTSSLDIEFFSNFCSSKPFFQFSRIYFLELMSHYYERFHEDILGLNKKLAENFKNSIVSYGNDPLDALQGIEQFVYNLPQMITHPSYKELLSKRKGISDTAIIVSTGPSLTKQLPLLKKYASKATIFCADSSYPILAKHNIKPDYVLSLERIPLTSEFFNNDFGEFDKDIVFVCAGVVHPKTIEYLKNKTFIITQKILAFPYYINLKNFCYAAIGFSVAHMAYEFATHLNYKNIIFIGQDLAYAEDGFSHTKDYSNLDKHEGHFQRDKGKFQCLAYGGNGKAESSEVWTMFRFFLQDTISRNIISTTYNCTEGGARIEGTIEKPFLWACENLLDKDLNKPFEKLEPLSLNKQNEFLLKAYYKVYQSIKHCRDFSKILSNDFNNIQNIYLNLNKKENDLNLAIRKIDEFKNKLENIKQMQDLYEILSTLLIQFELNLARIYVLNPKTKEDAFNKSILWIKEHLEFMELVYGHIKAQENALIKNILPLEEKLKERKLDKWMERVRR</sequence>
<comment type="caution">
    <text evidence="2">The sequence shown here is derived from an EMBL/GenBank/DDBJ whole genome shotgun (WGS) entry which is preliminary data.</text>
</comment>
<protein>
    <submittedName>
        <fullName evidence="2">DUF115 domain-containing protein</fullName>
    </submittedName>
</protein>
<proteinExistence type="predicted"/>
<dbReference type="AlphaFoldDB" id="A0A692E0M1"/>
<dbReference type="PANTHER" id="PTHR41786">
    <property type="entry name" value="MOTILITY ACCESSORY FACTOR MAF"/>
    <property type="match status" value="1"/>
</dbReference>
<dbReference type="InterPro" id="IPR002826">
    <property type="entry name" value="MptE-like"/>
</dbReference>
<organism evidence="2">
    <name type="scientific">Campylobacter jejuni</name>
    <dbReference type="NCBI Taxonomy" id="197"/>
    <lineage>
        <taxon>Bacteria</taxon>
        <taxon>Pseudomonadati</taxon>
        <taxon>Campylobacterota</taxon>
        <taxon>Epsilonproteobacteria</taxon>
        <taxon>Campylobacterales</taxon>
        <taxon>Campylobacteraceae</taxon>
        <taxon>Campylobacter</taxon>
    </lineage>
</organism>
<dbReference type="RefSeq" id="WP_020836869.1">
    <property type="nucleotide sequence ID" value="NZ_CATQGQ010000004.1"/>
</dbReference>
<name>A0A692E0M1_CAMJU</name>
<gene>
    <name evidence="2" type="ORF">GSF94_08695</name>
</gene>
<feature type="domain" description="6-hydroxymethylpterin diphosphokinase MptE-like" evidence="1">
    <location>
        <begin position="209"/>
        <end position="381"/>
    </location>
</feature>
<dbReference type="EMBL" id="AANHYV010000016">
    <property type="protein sequence ID" value="EDO8684735.1"/>
    <property type="molecule type" value="Genomic_DNA"/>
</dbReference>
<dbReference type="Pfam" id="PF01973">
    <property type="entry name" value="MptE-like"/>
    <property type="match status" value="1"/>
</dbReference>
<reference evidence="2" key="1">
    <citation type="submission" date="2019-12" db="EMBL/GenBank/DDBJ databases">
        <authorList>
            <consortium name="PulseNet: The National Subtyping Network for Foodborne Disease Surveillance"/>
            <person name="Tarr C.L."/>
            <person name="Trees E."/>
            <person name="Katz L.S."/>
            <person name="Carleton-Romer H.A."/>
            <person name="Stroika S."/>
            <person name="Kucerova Z."/>
            <person name="Roache K.F."/>
            <person name="Sabol A.L."/>
            <person name="Besser J."/>
            <person name="Gerner-Smidt P."/>
        </authorList>
    </citation>
    <scope>NUCLEOTIDE SEQUENCE</scope>
    <source>
        <strain evidence="2">PNUSAC014571</strain>
    </source>
</reference>
<evidence type="ECO:0000313" key="2">
    <source>
        <dbReference type="EMBL" id="EDO8684735.1"/>
    </source>
</evidence>
<accession>A0A692E0M1</accession>
<dbReference type="PANTHER" id="PTHR41786:SF1">
    <property type="entry name" value="6-HYDROXYMETHYLPTERIN DIPHOSPHOKINASE MPTE-LIKE DOMAIN-CONTAINING PROTEIN"/>
    <property type="match status" value="1"/>
</dbReference>